<reference evidence="5 6" key="1">
    <citation type="submission" date="2024-07" db="EMBL/GenBank/DDBJ databases">
        <title>Section-level genome sequencing and comparative genomics of Aspergillus sections Usti and Cavernicolus.</title>
        <authorList>
            <consortium name="Lawrence Berkeley National Laboratory"/>
            <person name="Nybo J.L."/>
            <person name="Vesth T.C."/>
            <person name="Theobald S."/>
            <person name="Frisvad J.C."/>
            <person name="Larsen T.O."/>
            <person name="Kjaerboelling I."/>
            <person name="Rothschild-Mancinelli K."/>
            <person name="Lyhne E.K."/>
            <person name="Kogle M.E."/>
            <person name="Barry K."/>
            <person name="Clum A."/>
            <person name="Na H."/>
            <person name="Ledsgaard L."/>
            <person name="Lin J."/>
            <person name="Lipzen A."/>
            <person name="Kuo A."/>
            <person name="Riley R."/>
            <person name="Mondo S."/>
            <person name="LaButti K."/>
            <person name="Haridas S."/>
            <person name="Pangalinan J."/>
            <person name="Salamov A.A."/>
            <person name="Simmons B.A."/>
            <person name="Magnuson J.K."/>
            <person name="Chen J."/>
            <person name="Drula E."/>
            <person name="Henrissat B."/>
            <person name="Wiebenga A."/>
            <person name="Lubbers R.J."/>
            <person name="Gomes A.C."/>
            <person name="Makela M.R."/>
            <person name="Stajich J."/>
            <person name="Grigoriev I.V."/>
            <person name="Mortensen U.H."/>
            <person name="De vries R.P."/>
            <person name="Baker S.E."/>
            <person name="Andersen M.R."/>
        </authorList>
    </citation>
    <scope>NUCLEOTIDE SEQUENCE [LARGE SCALE GENOMIC DNA]</scope>
    <source>
        <strain evidence="5 6">CBS 600.67</strain>
    </source>
</reference>
<evidence type="ECO:0000313" key="5">
    <source>
        <dbReference type="EMBL" id="KAL2812125.1"/>
    </source>
</evidence>
<keyword evidence="3" id="KW-1015">Disulfide bond</keyword>
<keyword evidence="2" id="KW-0843">Virulence</keyword>
<dbReference type="CDD" id="cd11618">
    <property type="entry name" value="ChtBD1_1"/>
    <property type="match status" value="1"/>
</dbReference>
<evidence type="ECO:0000259" key="4">
    <source>
        <dbReference type="PROSITE" id="PS50941"/>
    </source>
</evidence>
<organism evidence="5 6">
    <name type="scientific">Aspergillus cavernicola</name>
    <dbReference type="NCBI Taxonomy" id="176166"/>
    <lineage>
        <taxon>Eukaryota</taxon>
        <taxon>Fungi</taxon>
        <taxon>Dikarya</taxon>
        <taxon>Ascomycota</taxon>
        <taxon>Pezizomycotina</taxon>
        <taxon>Eurotiomycetes</taxon>
        <taxon>Eurotiomycetidae</taxon>
        <taxon>Eurotiales</taxon>
        <taxon>Aspergillaceae</taxon>
        <taxon>Aspergillus</taxon>
        <taxon>Aspergillus subgen. Nidulantes</taxon>
    </lineage>
</organism>
<dbReference type="EMBL" id="JBFXLS010000199">
    <property type="protein sequence ID" value="KAL2812125.1"/>
    <property type="molecule type" value="Genomic_DNA"/>
</dbReference>
<gene>
    <name evidence="5" type="ORF">BDW59DRAFT_178719</name>
</gene>
<sequence>MDTNILIPTISLSVIFHMTPVPVTIQPQPTYLINYPDPLIDPAPITIRADPTPTASGCMGDKCRKHDCILFGCDSGCGLFSCNSGCGIYRCGGSCSVIGCIANCLLRSCGGLGCLLPGGCRNTQGSNSSDSSNKCDSPATALACIYLVTSYSTWQDTAVITMPGSPQCSMDPDVLKMLSVEQAADQTIINREQIPLETLMIIQIMTITNTPTMTVIVVVLPSAMANSRTTLFFYIFKVYNIEGWSTDSSKKLKGEEKGCGALTGWEWDKHTSTHLSRAYFNLLFLMKAGCVERAIVSAGGPKLSCEYQGRASVLEEKRQLISNTPTLPSGSLIFTTIIEETLKLIYTTEIVLGTKEASTTRTLTLTITSTTISATPSNPSNPSTDGLCGATNSGQTCLGLSFGDCCSGSSYCRDTAEYCGTECQPEFGTCSLSTSPPVSTDGLCSQMSDLVGAVCEGLVFGNCCSEWGYCGSLNAYYETGCQEAFGSCV</sequence>
<evidence type="ECO:0000256" key="3">
    <source>
        <dbReference type="PROSITE-ProRule" id="PRU00261"/>
    </source>
</evidence>
<dbReference type="PROSITE" id="PS50941">
    <property type="entry name" value="CHIT_BIND_I_2"/>
    <property type="match status" value="2"/>
</dbReference>
<dbReference type="Proteomes" id="UP001610335">
    <property type="component" value="Unassembled WGS sequence"/>
</dbReference>
<accession>A0ABR4H9J4</accession>
<evidence type="ECO:0000313" key="6">
    <source>
        <dbReference type="Proteomes" id="UP001610335"/>
    </source>
</evidence>
<dbReference type="Gene3D" id="3.30.60.10">
    <property type="entry name" value="Endochitinase-like"/>
    <property type="match status" value="2"/>
</dbReference>
<dbReference type="InterPro" id="IPR036861">
    <property type="entry name" value="Endochitinase-like_sf"/>
</dbReference>
<comment type="caution">
    <text evidence="3">Lacks conserved residue(s) required for the propagation of feature annotation.</text>
</comment>
<comment type="caution">
    <text evidence="5">The sequence shown here is derived from an EMBL/GenBank/DDBJ whole genome shotgun (WGS) entry which is preliminary data.</text>
</comment>
<keyword evidence="6" id="KW-1185">Reference proteome</keyword>
<keyword evidence="1 3" id="KW-0147">Chitin-binding</keyword>
<dbReference type="InterPro" id="IPR001002">
    <property type="entry name" value="Chitin-bd_1"/>
</dbReference>
<feature type="domain" description="Chitin-binding type-1" evidence="4">
    <location>
        <begin position="385"/>
        <end position="432"/>
    </location>
</feature>
<dbReference type="SUPFAM" id="SSF57016">
    <property type="entry name" value="Plant lectins/antimicrobial peptides"/>
    <property type="match status" value="2"/>
</dbReference>
<feature type="disulfide bond" evidence="3">
    <location>
        <begin position="405"/>
        <end position="419"/>
    </location>
</feature>
<protein>
    <recommendedName>
        <fullName evidence="4">Chitin-binding type-1 domain-containing protein</fullName>
    </recommendedName>
</protein>
<evidence type="ECO:0000256" key="2">
    <source>
        <dbReference type="ARBA" id="ARBA00023026"/>
    </source>
</evidence>
<feature type="domain" description="Chitin-binding type-1" evidence="4">
    <location>
        <begin position="441"/>
        <end position="489"/>
    </location>
</feature>
<proteinExistence type="predicted"/>
<name>A0ABR4H9J4_9EURO</name>
<evidence type="ECO:0000256" key="1">
    <source>
        <dbReference type="ARBA" id="ARBA00022669"/>
    </source>
</evidence>